<dbReference type="EMBL" id="JAVDYE010000001">
    <property type="protein sequence ID" value="MDR7385071.1"/>
    <property type="molecule type" value="Genomic_DNA"/>
</dbReference>
<accession>A0ABU2CUQ3</accession>
<protein>
    <submittedName>
        <fullName evidence="3">Uncharacterized protein</fullName>
    </submittedName>
</protein>
<keyword evidence="2" id="KW-1133">Transmembrane helix</keyword>
<keyword evidence="2" id="KW-0472">Membrane</keyword>
<gene>
    <name evidence="3" type="ORF">J2S48_004586</name>
</gene>
<feature type="transmembrane region" description="Helical" evidence="2">
    <location>
        <begin position="31"/>
        <end position="49"/>
    </location>
</feature>
<name>A0ABU2CUQ3_9MICO</name>
<feature type="region of interest" description="Disordered" evidence="1">
    <location>
        <begin position="1"/>
        <end position="20"/>
    </location>
</feature>
<proteinExistence type="predicted"/>
<evidence type="ECO:0000256" key="1">
    <source>
        <dbReference type="SAM" id="MobiDB-lite"/>
    </source>
</evidence>
<dbReference type="Proteomes" id="UP001183585">
    <property type="component" value="Unassembled WGS sequence"/>
</dbReference>
<keyword evidence="2" id="KW-0812">Transmembrane</keyword>
<comment type="caution">
    <text evidence="3">The sequence shown here is derived from an EMBL/GenBank/DDBJ whole genome shotgun (WGS) entry which is preliminary data.</text>
</comment>
<evidence type="ECO:0000313" key="4">
    <source>
        <dbReference type="Proteomes" id="UP001183585"/>
    </source>
</evidence>
<evidence type="ECO:0000256" key="2">
    <source>
        <dbReference type="SAM" id="Phobius"/>
    </source>
</evidence>
<keyword evidence="4" id="KW-1185">Reference proteome</keyword>
<sequence>MTETGVLAEPSHHPLRSRAGRVDVRHQVLDPLVVVGPWVLGGVVIYRGVRAVVRRARA</sequence>
<organism evidence="3 4">
    <name type="scientific">Promicromonospora iranensis</name>
    <dbReference type="NCBI Taxonomy" id="1105144"/>
    <lineage>
        <taxon>Bacteria</taxon>
        <taxon>Bacillati</taxon>
        <taxon>Actinomycetota</taxon>
        <taxon>Actinomycetes</taxon>
        <taxon>Micrococcales</taxon>
        <taxon>Promicromonosporaceae</taxon>
        <taxon>Promicromonospora</taxon>
    </lineage>
</organism>
<reference evidence="3 4" key="1">
    <citation type="submission" date="2023-07" db="EMBL/GenBank/DDBJ databases">
        <title>Sequencing the genomes of 1000 actinobacteria strains.</title>
        <authorList>
            <person name="Klenk H.-P."/>
        </authorList>
    </citation>
    <scope>NUCLEOTIDE SEQUENCE [LARGE SCALE GENOMIC DNA]</scope>
    <source>
        <strain evidence="3 4">DSM 45554</strain>
    </source>
</reference>
<dbReference type="RefSeq" id="WP_310243180.1">
    <property type="nucleotide sequence ID" value="NZ_JAJQQP010000015.1"/>
</dbReference>
<evidence type="ECO:0000313" key="3">
    <source>
        <dbReference type="EMBL" id="MDR7385071.1"/>
    </source>
</evidence>